<keyword evidence="1" id="KW-0472">Membrane</keyword>
<organism evidence="2 3">
    <name type="scientific">Ewingella americana (strain ATCC 33852 / DSM 4580 / CCUG 14506 / JCM 5911 / LMG 7869 / NCTC 12157 / CDC 1468-78)</name>
    <dbReference type="NCBI Taxonomy" id="910964"/>
    <lineage>
        <taxon>Bacteria</taxon>
        <taxon>Pseudomonadati</taxon>
        <taxon>Pseudomonadota</taxon>
        <taxon>Gammaproteobacteria</taxon>
        <taxon>Enterobacterales</taxon>
        <taxon>Yersiniaceae</taxon>
        <taxon>Ewingella</taxon>
    </lineage>
</organism>
<evidence type="ECO:0000256" key="1">
    <source>
        <dbReference type="SAM" id="Phobius"/>
    </source>
</evidence>
<comment type="caution">
    <text evidence="2">The sequence shown here is derived from an EMBL/GenBank/DDBJ whole genome shotgun (WGS) entry which is preliminary data.</text>
</comment>
<feature type="transmembrane region" description="Helical" evidence="1">
    <location>
        <begin position="6"/>
        <end position="25"/>
    </location>
</feature>
<dbReference type="InterPro" id="IPR019995">
    <property type="entry name" value="Cellulose_BcsF/YhjT"/>
</dbReference>
<dbReference type="STRING" id="910964.GEAM_1665"/>
<dbReference type="EMBL" id="JMPJ01000047">
    <property type="protein sequence ID" value="KFC81682.1"/>
    <property type="molecule type" value="Genomic_DNA"/>
</dbReference>
<dbReference type="AlphaFoldDB" id="A0A085GD87"/>
<dbReference type="OrthoDB" id="6469731at2"/>
<dbReference type="RefSeq" id="WP_034790459.1">
    <property type="nucleotide sequence ID" value="NZ_JMPJ01000047.1"/>
</dbReference>
<dbReference type="Pfam" id="PF11120">
    <property type="entry name" value="CBP_BcsF"/>
    <property type="match status" value="1"/>
</dbReference>
<reference evidence="2 3" key="1">
    <citation type="submission" date="2014-05" db="EMBL/GenBank/DDBJ databases">
        <title>ATOL: Assembling a taxonomically balanced genome-scale reconstruction of the evolutionary history of the Enterobacteriaceae.</title>
        <authorList>
            <person name="Plunkett G.III."/>
            <person name="Neeno-Eckwall E.C."/>
            <person name="Glasner J.D."/>
            <person name="Perna N.T."/>
        </authorList>
    </citation>
    <scope>NUCLEOTIDE SEQUENCE [LARGE SCALE GENOMIC DNA]</scope>
    <source>
        <strain evidence="2 3">ATCC 33852</strain>
    </source>
</reference>
<dbReference type="GeneID" id="78380013"/>
<keyword evidence="3" id="KW-1185">Reference proteome</keyword>
<accession>A0A085GD87</accession>
<keyword evidence="1" id="KW-0812">Transmembrane</keyword>
<sequence length="75" mass="8428">MNISDIIEIFILAAIILIPCGMYIGRRLEHWKLSFEARFLSPRYLKRITAKDVSRAQQGFAASSDPAQDSSNTPS</sequence>
<evidence type="ECO:0000313" key="3">
    <source>
        <dbReference type="Proteomes" id="UP000028640"/>
    </source>
</evidence>
<evidence type="ECO:0000313" key="2">
    <source>
        <dbReference type="EMBL" id="KFC81682.1"/>
    </source>
</evidence>
<keyword evidence="1" id="KW-1133">Transmembrane helix</keyword>
<protein>
    <submittedName>
        <fullName evidence="2">Uncharacterized protein</fullName>
    </submittedName>
</protein>
<name>A0A085GD87_EWIA3</name>
<proteinExistence type="predicted"/>
<gene>
    <name evidence="2" type="ORF">GEAM_1665</name>
</gene>
<dbReference type="Proteomes" id="UP000028640">
    <property type="component" value="Unassembled WGS sequence"/>
</dbReference>